<dbReference type="RefSeq" id="WP_211147558.1">
    <property type="nucleotide sequence ID" value="NZ_JBBMEY010000014.1"/>
</dbReference>
<dbReference type="EMBL" id="JBBMFI010000012">
    <property type="protein sequence ID" value="MEQ2565524.1"/>
    <property type="molecule type" value="Genomic_DNA"/>
</dbReference>
<evidence type="ECO:0000313" key="1">
    <source>
        <dbReference type="EMBL" id="MEQ2565524.1"/>
    </source>
</evidence>
<gene>
    <name evidence="1" type="ORF">ABFO16_04645</name>
</gene>
<dbReference type="InterPro" id="IPR036388">
    <property type="entry name" value="WH-like_DNA-bd_sf"/>
</dbReference>
<accession>A0ABV1HT75</accession>
<dbReference type="SUPFAM" id="SSF88659">
    <property type="entry name" value="Sigma3 and sigma4 domains of RNA polymerase sigma factors"/>
    <property type="match status" value="1"/>
</dbReference>
<proteinExistence type="predicted"/>
<dbReference type="Gene3D" id="1.10.10.10">
    <property type="entry name" value="Winged helix-like DNA-binding domain superfamily/Winged helix DNA-binding domain"/>
    <property type="match status" value="1"/>
</dbReference>
<sequence length="172" mass="20104">MKTITESNENYSIIDLTLEYENWTGTERYAVIPDFDQEYLEQNYSSELSAFKPYLFMTSEFLDVRRNFRNNNKKFEMRELLYHAVYDYQDGITEGANLNLVADDFVDKLIESGELKRALTVLSQTEKERLLEYHIIGKTLSQIGEEQGCSAAAVKYSVDRAIKKLKKFYNLT</sequence>
<reference evidence="1 2" key="1">
    <citation type="submission" date="2024-03" db="EMBL/GenBank/DDBJ databases">
        <title>Human intestinal bacterial collection.</title>
        <authorList>
            <person name="Pauvert C."/>
            <person name="Hitch T.C.A."/>
            <person name="Clavel T."/>
        </authorList>
    </citation>
    <scope>NUCLEOTIDE SEQUENCE [LARGE SCALE GENOMIC DNA]</scope>
    <source>
        <strain evidence="1 2">CLA-AP-H18</strain>
    </source>
</reference>
<protein>
    <submittedName>
        <fullName evidence="1">Sigma-70 family RNA polymerase sigma factor</fullName>
    </submittedName>
</protein>
<name>A0ABV1HT75_9FIRM</name>
<keyword evidence="2" id="KW-1185">Reference proteome</keyword>
<organism evidence="1 2">
    <name type="scientific">Ruminococcoides intestinihominis</name>
    <dbReference type="NCBI Taxonomy" id="3133161"/>
    <lineage>
        <taxon>Bacteria</taxon>
        <taxon>Bacillati</taxon>
        <taxon>Bacillota</taxon>
        <taxon>Clostridia</taxon>
        <taxon>Eubacteriales</taxon>
        <taxon>Oscillospiraceae</taxon>
        <taxon>Ruminococcoides</taxon>
    </lineage>
</organism>
<evidence type="ECO:0000313" key="2">
    <source>
        <dbReference type="Proteomes" id="UP001478133"/>
    </source>
</evidence>
<comment type="caution">
    <text evidence="1">The sequence shown here is derived from an EMBL/GenBank/DDBJ whole genome shotgun (WGS) entry which is preliminary data.</text>
</comment>
<dbReference type="Proteomes" id="UP001478133">
    <property type="component" value="Unassembled WGS sequence"/>
</dbReference>
<dbReference type="InterPro" id="IPR013324">
    <property type="entry name" value="RNA_pol_sigma_r3/r4-like"/>
</dbReference>